<dbReference type="AlphaFoldDB" id="A0A4P9W508"/>
<accession>A0A4P9W508</accession>
<sequence>MFAASPPSPFPTQDVQRRERERERERDRLREEDEGKSIKRLVKSNAGLPAAPNPPTSPTLSDAINFPRPPATGAATTKKIYKTTADLSQSRLSLRRDRDLATRRPARSSVRVLDLDLDREVRLSLDLDLNLFFDLSFPLDRTPSRELDRVLGLSLDLDLDLDLLLSLDRDLNRDLLLSLDRDLNRDLDLDLGLDDDLDRDLDRDHEGDARLLLRLAAACILISRNAAARGREGGSACRALSFRRSAGVIFFAGGFEVAGAGAERFAEAEAESVAEEDLCEVLVE</sequence>
<evidence type="ECO:0000313" key="2">
    <source>
        <dbReference type="EMBL" id="RKO85196.1"/>
    </source>
</evidence>
<evidence type="ECO:0000256" key="1">
    <source>
        <dbReference type="SAM" id="MobiDB-lite"/>
    </source>
</evidence>
<feature type="compositionally biased region" description="Basic and acidic residues" evidence="1">
    <location>
        <begin position="15"/>
        <end position="37"/>
    </location>
</feature>
<organism evidence="2 3">
    <name type="scientific">Blyttiomyces helicus</name>
    <dbReference type="NCBI Taxonomy" id="388810"/>
    <lineage>
        <taxon>Eukaryota</taxon>
        <taxon>Fungi</taxon>
        <taxon>Fungi incertae sedis</taxon>
        <taxon>Chytridiomycota</taxon>
        <taxon>Chytridiomycota incertae sedis</taxon>
        <taxon>Chytridiomycetes</taxon>
        <taxon>Chytridiomycetes incertae sedis</taxon>
        <taxon>Blyttiomyces</taxon>
    </lineage>
</organism>
<gene>
    <name evidence="2" type="ORF">BDK51DRAFT_52475</name>
</gene>
<evidence type="ECO:0000313" key="3">
    <source>
        <dbReference type="Proteomes" id="UP000269721"/>
    </source>
</evidence>
<proteinExistence type="predicted"/>
<protein>
    <submittedName>
        <fullName evidence="2">Uncharacterized protein</fullName>
    </submittedName>
</protein>
<name>A0A4P9W508_9FUNG</name>
<reference evidence="3" key="1">
    <citation type="journal article" date="2018" name="Nat. Microbiol.">
        <title>Leveraging single-cell genomics to expand the fungal tree of life.</title>
        <authorList>
            <person name="Ahrendt S.R."/>
            <person name="Quandt C.A."/>
            <person name="Ciobanu D."/>
            <person name="Clum A."/>
            <person name="Salamov A."/>
            <person name="Andreopoulos B."/>
            <person name="Cheng J.F."/>
            <person name="Woyke T."/>
            <person name="Pelin A."/>
            <person name="Henrissat B."/>
            <person name="Reynolds N.K."/>
            <person name="Benny G.L."/>
            <person name="Smith M.E."/>
            <person name="James T.Y."/>
            <person name="Grigoriev I.V."/>
        </authorList>
    </citation>
    <scope>NUCLEOTIDE SEQUENCE [LARGE SCALE GENOMIC DNA]</scope>
</reference>
<feature type="compositionally biased region" description="Pro residues" evidence="1">
    <location>
        <begin position="1"/>
        <end position="10"/>
    </location>
</feature>
<dbReference type="Proteomes" id="UP000269721">
    <property type="component" value="Unassembled WGS sequence"/>
</dbReference>
<keyword evidence="3" id="KW-1185">Reference proteome</keyword>
<feature type="region of interest" description="Disordered" evidence="1">
    <location>
        <begin position="1"/>
        <end position="75"/>
    </location>
</feature>
<dbReference type="EMBL" id="KZ999313">
    <property type="protein sequence ID" value="RKO85196.1"/>
    <property type="molecule type" value="Genomic_DNA"/>
</dbReference>